<keyword evidence="4" id="KW-1185">Reference proteome</keyword>
<dbReference type="Proteomes" id="UP000292884">
    <property type="component" value="Unassembled WGS sequence"/>
</dbReference>
<keyword evidence="1" id="KW-0238">DNA-binding</keyword>
<evidence type="ECO:0000256" key="1">
    <source>
        <dbReference type="ARBA" id="ARBA00023125"/>
    </source>
</evidence>
<gene>
    <name evidence="3" type="ORF">EZ428_15980</name>
</gene>
<dbReference type="InterPro" id="IPR010982">
    <property type="entry name" value="Lambda_DNA-bd_dom_sf"/>
</dbReference>
<evidence type="ECO:0000259" key="2">
    <source>
        <dbReference type="PROSITE" id="PS50943"/>
    </source>
</evidence>
<dbReference type="AlphaFoldDB" id="A0A4R0MUH1"/>
<dbReference type="PANTHER" id="PTHR46558:SF11">
    <property type="entry name" value="HTH-TYPE TRANSCRIPTIONAL REGULATOR XRE"/>
    <property type="match status" value="1"/>
</dbReference>
<dbReference type="Gene3D" id="2.160.20.80">
    <property type="entry name" value="E3 ubiquitin-protein ligase SopA"/>
    <property type="match status" value="1"/>
</dbReference>
<dbReference type="SUPFAM" id="SSF47413">
    <property type="entry name" value="lambda repressor-like DNA-binding domains"/>
    <property type="match status" value="1"/>
</dbReference>
<dbReference type="PANTHER" id="PTHR46558">
    <property type="entry name" value="TRACRIPTIONAL REGULATORY PROTEIN-RELATED-RELATED"/>
    <property type="match status" value="1"/>
</dbReference>
<dbReference type="OrthoDB" id="9812495at2"/>
<organism evidence="3 4">
    <name type="scientific">Pedobacter frigiditerrae</name>
    <dbReference type="NCBI Taxonomy" id="2530452"/>
    <lineage>
        <taxon>Bacteria</taxon>
        <taxon>Pseudomonadati</taxon>
        <taxon>Bacteroidota</taxon>
        <taxon>Sphingobacteriia</taxon>
        <taxon>Sphingobacteriales</taxon>
        <taxon>Sphingobacteriaceae</taxon>
        <taxon>Pedobacter</taxon>
    </lineage>
</organism>
<dbReference type="InterPro" id="IPR001387">
    <property type="entry name" value="Cro/C1-type_HTH"/>
</dbReference>
<evidence type="ECO:0000313" key="3">
    <source>
        <dbReference type="EMBL" id="TCC89544.1"/>
    </source>
</evidence>
<dbReference type="SMART" id="SM00530">
    <property type="entry name" value="HTH_XRE"/>
    <property type="match status" value="1"/>
</dbReference>
<dbReference type="Pfam" id="PF01381">
    <property type="entry name" value="HTH_3"/>
    <property type="match status" value="1"/>
</dbReference>
<sequence length="304" mass="34760">MLNSKTIGNKIAEARKKINLSQAELAQQVSISPQAVGKWERGESMPDISTLNRLAEILGVDLNYFSDSFKTRELETTTYEQFNKPTAEKITPKPKNKAEWNWDMSQGNWVDADFSGLKNLKEKFSSSNMKNCKFMSSDLSGLILGKNNIELCDFSFSDMRDSKIQSSNLSNNNFNKCSFIDAELFKNNIEKCNFSEADFSGTEITETNFERNDVNDVVWKFTKFLKSNISNVTLTGTFEDCHFEHCAFYGVKFENAIILNTFFKYNERFKKVQFVNCKVDSITYAFLKNNQANLTGISIIEIPE</sequence>
<dbReference type="GO" id="GO:0003677">
    <property type="term" value="F:DNA binding"/>
    <property type="evidence" value="ECO:0007669"/>
    <property type="project" value="UniProtKB-KW"/>
</dbReference>
<reference evidence="3 4" key="1">
    <citation type="submission" date="2019-02" db="EMBL/GenBank/DDBJ databases">
        <title>Pedobacter sp. RP-1-13 sp. nov., isolated from Arctic soil.</title>
        <authorList>
            <person name="Dahal R.H."/>
        </authorList>
    </citation>
    <scope>NUCLEOTIDE SEQUENCE [LARGE SCALE GENOMIC DNA]</scope>
    <source>
        <strain evidence="3 4">RP-1-13</strain>
    </source>
</reference>
<dbReference type="Gene3D" id="1.10.260.40">
    <property type="entry name" value="lambda repressor-like DNA-binding domains"/>
    <property type="match status" value="1"/>
</dbReference>
<dbReference type="SUPFAM" id="SSF141571">
    <property type="entry name" value="Pentapeptide repeat-like"/>
    <property type="match status" value="1"/>
</dbReference>
<proteinExistence type="predicted"/>
<comment type="caution">
    <text evidence="3">The sequence shown here is derived from an EMBL/GenBank/DDBJ whole genome shotgun (WGS) entry which is preliminary data.</text>
</comment>
<protein>
    <submittedName>
        <fullName evidence="3">Helix-turn-helix domain-containing protein</fullName>
    </submittedName>
</protein>
<feature type="domain" description="HTH cro/C1-type" evidence="2">
    <location>
        <begin position="11"/>
        <end position="65"/>
    </location>
</feature>
<dbReference type="CDD" id="cd00093">
    <property type="entry name" value="HTH_XRE"/>
    <property type="match status" value="1"/>
</dbReference>
<dbReference type="InterPro" id="IPR001646">
    <property type="entry name" value="5peptide_repeat"/>
</dbReference>
<name>A0A4R0MUH1_9SPHI</name>
<dbReference type="EMBL" id="SJSK01000004">
    <property type="protein sequence ID" value="TCC89544.1"/>
    <property type="molecule type" value="Genomic_DNA"/>
</dbReference>
<dbReference type="PROSITE" id="PS50943">
    <property type="entry name" value="HTH_CROC1"/>
    <property type="match status" value="1"/>
</dbReference>
<accession>A0A4R0MUH1</accession>
<evidence type="ECO:0000313" key="4">
    <source>
        <dbReference type="Proteomes" id="UP000292884"/>
    </source>
</evidence>
<dbReference type="Pfam" id="PF00805">
    <property type="entry name" value="Pentapeptide"/>
    <property type="match status" value="1"/>
</dbReference>